<dbReference type="InterPro" id="IPR002636">
    <property type="entry name" value="DUF29"/>
</dbReference>
<reference evidence="2" key="1">
    <citation type="submission" date="2023-07" db="EMBL/GenBank/DDBJ databases">
        <authorList>
            <person name="Luz R."/>
            <person name="Cordeiro R."/>
            <person name="Fonseca A."/>
            <person name="Goncalves V."/>
        </authorList>
    </citation>
    <scope>NUCLEOTIDE SEQUENCE [LARGE SCALE GENOMIC DNA]</scope>
    <source>
        <strain evidence="2">BACA0444</strain>
    </source>
</reference>
<evidence type="ECO:0000313" key="2">
    <source>
        <dbReference type="Proteomes" id="UP001268256"/>
    </source>
</evidence>
<dbReference type="RefSeq" id="WP_322878765.1">
    <property type="nucleotide sequence ID" value="NZ_JAVMIP010000013.1"/>
</dbReference>
<evidence type="ECO:0000313" key="1">
    <source>
        <dbReference type="EMBL" id="MDS3861524.1"/>
    </source>
</evidence>
<proteinExistence type="predicted"/>
<dbReference type="Proteomes" id="UP001268256">
    <property type="component" value="Unassembled WGS sequence"/>
</dbReference>
<dbReference type="Pfam" id="PF01724">
    <property type="entry name" value="DUF29"/>
    <property type="match status" value="1"/>
</dbReference>
<dbReference type="Gene3D" id="1.20.1220.20">
    <property type="entry name" value="Uncharcterised protein PF01724"/>
    <property type="match status" value="1"/>
</dbReference>
<dbReference type="AlphaFoldDB" id="A0AAE4JYY7"/>
<name>A0AAE4JYY7_9CYAN</name>
<organism evidence="1 2">
    <name type="scientific">Pseudocalidococcus azoricus BACA0444</name>
    <dbReference type="NCBI Taxonomy" id="2918990"/>
    <lineage>
        <taxon>Bacteria</taxon>
        <taxon>Bacillati</taxon>
        <taxon>Cyanobacteriota</taxon>
        <taxon>Cyanophyceae</taxon>
        <taxon>Acaryochloridales</taxon>
        <taxon>Thermosynechococcaceae</taxon>
        <taxon>Pseudocalidococcus</taxon>
        <taxon>Pseudocalidococcus azoricus</taxon>
    </lineage>
</organism>
<dbReference type="PANTHER" id="PTHR34235">
    <property type="entry name" value="SLR1203 PROTEIN-RELATED"/>
    <property type="match status" value="1"/>
</dbReference>
<comment type="caution">
    <text evidence="1">The sequence shown here is derived from an EMBL/GenBank/DDBJ whole genome shotgun (WGS) entry which is preliminary data.</text>
</comment>
<keyword evidence="2" id="KW-1185">Reference proteome</keyword>
<accession>A0AAE4JYY7</accession>
<protein>
    <submittedName>
        <fullName evidence="1">DUF29 family protein</fullName>
    </submittedName>
</protein>
<gene>
    <name evidence="1" type="ORF">RIF25_11975</name>
</gene>
<dbReference type="PANTHER" id="PTHR34235:SF1">
    <property type="entry name" value="SLR0416 PROTEIN"/>
    <property type="match status" value="1"/>
</dbReference>
<dbReference type="EMBL" id="JAVMIP010000013">
    <property type="protein sequence ID" value="MDS3861524.1"/>
    <property type="molecule type" value="Genomic_DNA"/>
</dbReference>
<sequence length="141" mass="16304">MDELMELRELVENQDYKKALLLIDELEEMSREDKLAKIYSHAVVLLVHLIKQAAEERTTRSWDFSIYNSIKSIKRINQRRKAGGFYANTEQLNEILNDAFDIALRKSALEAFGGIYTEMQLLEKINPIELQQQALDLISGS</sequence>